<proteinExistence type="predicted"/>
<reference evidence="5" key="1">
    <citation type="submission" date="2020-08" db="EMBL/GenBank/DDBJ databases">
        <title>Genome public.</title>
        <authorList>
            <person name="Liu C."/>
            <person name="Sun Q."/>
        </authorList>
    </citation>
    <scope>NUCLEOTIDE SEQUENCE</scope>
    <source>
        <strain evidence="5">NSJ-50</strain>
    </source>
</reference>
<dbReference type="SUPFAM" id="SSF53335">
    <property type="entry name" value="S-adenosyl-L-methionine-dependent methyltransferases"/>
    <property type="match status" value="1"/>
</dbReference>
<accession>A0A926F863</accession>
<feature type="non-terminal residue" evidence="5">
    <location>
        <position position="1"/>
    </location>
</feature>
<dbReference type="InterPro" id="IPR031303">
    <property type="entry name" value="C5_meth_CS"/>
</dbReference>
<evidence type="ECO:0000313" key="6">
    <source>
        <dbReference type="Proteomes" id="UP000647416"/>
    </source>
</evidence>
<dbReference type="InterPro" id="IPR001525">
    <property type="entry name" value="C5_MeTfrase"/>
</dbReference>
<keyword evidence="6" id="KW-1185">Reference proteome</keyword>
<protein>
    <submittedName>
        <fullName evidence="5">DNA cytosine methyltransferase</fullName>
    </submittedName>
</protein>
<dbReference type="Gene3D" id="3.90.120.10">
    <property type="entry name" value="DNA Methylase, subunit A, domain 2"/>
    <property type="match status" value="1"/>
</dbReference>
<gene>
    <name evidence="5" type="ORF">H8706_12165</name>
</gene>
<evidence type="ECO:0000256" key="4">
    <source>
        <dbReference type="ARBA" id="ARBA00022747"/>
    </source>
</evidence>
<dbReference type="AlphaFoldDB" id="A0A926F863"/>
<evidence type="ECO:0000256" key="3">
    <source>
        <dbReference type="ARBA" id="ARBA00022691"/>
    </source>
</evidence>
<sequence>IIEGVMPCLTPGKLYKRQNGPRFRGEDGLMFTITATDRHGILEKLRIRRLMPQECLRAQGFSEEQAQKICLVNSDNQVYKQAGNAVTVNVVQAIGERLKEVDDELYKRKG</sequence>
<evidence type="ECO:0000256" key="1">
    <source>
        <dbReference type="ARBA" id="ARBA00022603"/>
    </source>
</evidence>
<dbReference type="GO" id="GO:0008168">
    <property type="term" value="F:methyltransferase activity"/>
    <property type="evidence" value="ECO:0007669"/>
    <property type="project" value="UniProtKB-KW"/>
</dbReference>
<name>A0A926F863_9FIRM</name>
<keyword evidence="4" id="KW-0680">Restriction system</keyword>
<organism evidence="5 6">
    <name type="scientific">Qingrenia yutianensis</name>
    <dbReference type="NCBI Taxonomy" id="2763676"/>
    <lineage>
        <taxon>Bacteria</taxon>
        <taxon>Bacillati</taxon>
        <taxon>Bacillota</taxon>
        <taxon>Clostridia</taxon>
        <taxon>Eubacteriales</taxon>
        <taxon>Oscillospiraceae</taxon>
        <taxon>Qingrenia</taxon>
    </lineage>
</organism>
<dbReference type="GO" id="GO:0032259">
    <property type="term" value="P:methylation"/>
    <property type="evidence" value="ECO:0007669"/>
    <property type="project" value="UniProtKB-KW"/>
</dbReference>
<dbReference type="Proteomes" id="UP000647416">
    <property type="component" value="Unassembled WGS sequence"/>
</dbReference>
<dbReference type="EMBL" id="JACRTE010000089">
    <property type="protein sequence ID" value="MBC8597603.1"/>
    <property type="molecule type" value="Genomic_DNA"/>
</dbReference>
<dbReference type="InterPro" id="IPR029063">
    <property type="entry name" value="SAM-dependent_MTases_sf"/>
</dbReference>
<dbReference type="GO" id="GO:0009307">
    <property type="term" value="P:DNA restriction-modification system"/>
    <property type="evidence" value="ECO:0007669"/>
    <property type="project" value="UniProtKB-KW"/>
</dbReference>
<comment type="caution">
    <text evidence="5">The sequence shown here is derived from an EMBL/GenBank/DDBJ whole genome shotgun (WGS) entry which is preliminary data.</text>
</comment>
<dbReference type="RefSeq" id="WP_262432856.1">
    <property type="nucleotide sequence ID" value="NZ_JACRTE010000089.1"/>
</dbReference>
<dbReference type="Pfam" id="PF00145">
    <property type="entry name" value="DNA_methylase"/>
    <property type="match status" value="1"/>
</dbReference>
<dbReference type="PROSITE" id="PS00095">
    <property type="entry name" value="C5_MTASE_2"/>
    <property type="match status" value="1"/>
</dbReference>
<keyword evidence="3" id="KW-0949">S-adenosyl-L-methionine</keyword>
<evidence type="ECO:0000256" key="2">
    <source>
        <dbReference type="ARBA" id="ARBA00022679"/>
    </source>
</evidence>
<keyword evidence="2" id="KW-0808">Transferase</keyword>
<keyword evidence="1 5" id="KW-0489">Methyltransferase</keyword>
<evidence type="ECO:0000313" key="5">
    <source>
        <dbReference type="EMBL" id="MBC8597603.1"/>
    </source>
</evidence>